<dbReference type="OrthoDB" id="5244177at2759"/>
<dbReference type="EMBL" id="JAGPNK010000043">
    <property type="protein sequence ID" value="KAH7302983.1"/>
    <property type="molecule type" value="Genomic_DNA"/>
</dbReference>
<dbReference type="AlphaFoldDB" id="A0A8K0SA51"/>
<feature type="compositionally biased region" description="Basic and acidic residues" evidence="2">
    <location>
        <begin position="181"/>
        <end position="204"/>
    </location>
</feature>
<dbReference type="GO" id="GO:0008270">
    <property type="term" value="F:zinc ion binding"/>
    <property type="evidence" value="ECO:0007669"/>
    <property type="project" value="UniProtKB-KW"/>
</dbReference>
<evidence type="ECO:0000256" key="1">
    <source>
        <dbReference type="PROSITE-ProRule" id="PRU00042"/>
    </source>
</evidence>
<sequence>MDPFIHEKEYPFIIYRQYQFTCIPYEIESNFKRHHSQTTSRRSLKETQAIVEAIPGLIRTQEELRTFEPPPATTEPIPYITPPVSGFRCDKCGHIVETEYSIKAHWREEHDWVNPRGPGRQPKRRSQHAATPWTVVRLFPRRAASCWFEVGRGQFVPARNGPPEEEDEAAIRRLIATQEEEEKRLAEEEREMIDVADDRKEPNE</sequence>
<keyword evidence="1" id="KW-0479">Metal-binding</keyword>
<keyword evidence="1" id="KW-0862">Zinc</keyword>
<gene>
    <name evidence="4" type="ORF">B0I35DRAFT_365734</name>
</gene>
<reference evidence="4" key="1">
    <citation type="journal article" date="2021" name="Nat. Commun.">
        <title>Genetic determinants of endophytism in the Arabidopsis root mycobiome.</title>
        <authorList>
            <person name="Mesny F."/>
            <person name="Miyauchi S."/>
            <person name="Thiergart T."/>
            <person name="Pickel B."/>
            <person name="Atanasova L."/>
            <person name="Karlsson M."/>
            <person name="Huettel B."/>
            <person name="Barry K.W."/>
            <person name="Haridas S."/>
            <person name="Chen C."/>
            <person name="Bauer D."/>
            <person name="Andreopoulos W."/>
            <person name="Pangilinan J."/>
            <person name="LaButti K."/>
            <person name="Riley R."/>
            <person name="Lipzen A."/>
            <person name="Clum A."/>
            <person name="Drula E."/>
            <person name="Henrissat B."/>
            <person name="Kohler A."/>
            <person name="Grigoriev I.V."/>
            <person name="Martin F.M."/>
            <person name="Hacquard S."/>
        </authorList>
    </citation>
    <scope>NUCLEOTIDE SEQUENCE</scope>
    <source>
        <strain evidence="4">MPI-CAGE-CH-0235</strain>
    </source>
</reference>
<dbReference type="PROSITE" id="PS00028">
    <property type="entry name" value="ZINC_FINGER_C2H2_1"/>
    <property type="match status" value="1"/>
</dbReference>
<evidence type="ECO:0000259" key="3">
    <source>
        <dbReference type="PROSITE" id="PS50157"/>
    </source>
</evidence>
<evidence type="ECO:0000313" key="4">
    <source>
        <dbReference type="EMBL" id="KAH7302983.1"/>
    </source>
</evidence>
<dbReference type="InterPro" id="IPR013087">
    <property type="entry name" value="Znf_C2H2_type"/>
</dbReference>
<protein>
    <recommendedName>
        <fullName evidence="3">C2H2-type domain-containing protein</fullName>
    </recommendedName>
</protein>
<feature type="region of interest" description="Disordered" evidence="2">
    <location>
        <begin position="180"/>
        <end position="204"/>
    </location>
</feature>
<organism evidence="4 5">
    <name type="scientific">Stachybotrys elegans</name>
    <dbReference type="NCBI Taxonomy" id="80388"/>
    <lineage>
        <taxon>Eukaryota</taxon>
        <taxon>Fungi</taxon>
        <taxon>Dikarya</taxon>
        <taxon>Ascomycota</taxon>
        <taxon>Pezizomycotina</taxon>
        <taxon>Sordariomycetes</taxon>
        <taxon>Hypocreomycetidae</taxon>
        <taxon>Hypocreales</taxon>
        <taxon>Stachybotryaceae</taxon>
        <taxon>Stachybotrys</taxon>
    </lineage>
</organism>
<keyword evidence="1" id="KW-0863">Zinc-finger</keyword>
<evidence type="ECO:0000256" key="2">
    <source>
        <dbReference type="SAM" id="MobiDB-lite"/>
    </source>
</evidence>
<proteinExistence type="predicted"/>
<dbReference type="InterPro" id="IPR022698">
    <property type="entry name" value="OrsD"/>
</dbReference>
<evidence type="ECO:0000313" key="5">
    <source>
        <dbReference type="Proteomes" id="UP000813444"/>
    </source>
</evidence>
<dbReference type="PROSITE" id="PS50157">
    <property type="entry name" value="ZINC_FINGER_C2H2_2"/>
    <property type="match status" value="1"/>
</dbReference>
<name>A0A8K0SA51_9HYPO</name>
<accession>A0A8K0SA51</accession>
<comment type="caution">
    <text evidence="4">The sequence shown here is derived from an EMBL/GenBank/DDBJ whole genome shotgun (WGS) entry which is preliminary data.</text>
</comment>
<feature type="domain" description="C2H2-type" evidence="3">
    <location>
        <begin position="87"/>
        <end position="115"/>
    </location>
</feature>
<keyword evidence="5" id="KW-1185">Reference proteome</keyword>
<dbReference type="Proteomes" id="UP000813444">
    <property type="component" value="Unassembled WGS sequence"/>
</dbReference>
<dbReference type="Pfam" id="PF12013">
    <property type="entry name" value="OrsD"/>
    <property type="match status" value="1"/>
</dbReference>